<evidence type="ECO:0000313" key="12">
    <source>
        <dbReference type="Proteomes" id="UP000198878"/>
    </source>
</evidence>
<evidence type="ECO:0000256" key="9">
    <source>
        <dbReference type="SAM" id="Phobius"/>
    </source>
</evidence>
<feature type="transmembrane region" description="Helical" evidence="9">
    <location>
        <begin position="321"/>
        <end position="343"/>
    </location>
</feature>
<dbReference type="GO" id="GO:0005524">
    <property type="term" value="F:ATP binding"/>
    <property type="evidence" value="ECO:0007669"/>
    <property type="project" value="UniProtKB-UniRule"/>
</dbReference>
<dbReference type="PROSITE" id="PS00108">
    <property type="entry name" value="PROTEIN_KINASE_ST"/>
    <property type="match status" value="1"/>
</dbReference>
<dbReference type="InterPro" id="IPR000719">
    <property type="entry name" value="Prot_kinase_dom"/>
</dbReference>
<evidence type="ECO:0000259" key="10">
    <source>
        <dbReference type="PROSITE" id="PS50011"/>
    </source>
</evidence>
<keyword evidence="5 11" id="KW-0418">Kinase</keyword>
<evidence type="ECO:0000256" key="4">
    <source>
        <dbReference type="ARBA" id="ARBA00022741"/>
    </source>
</evidence>
<dbReference type="GO" id="GO:0004674">
    <property type="term" value="F:protein serine/threonine kinase activity"/>
    <property type="evidence" value="ECO:0007669"/>
    <property type="project" value="UniProtKB-KW"/>
</dbReference>
<dbReference type="OrthoDB" id="9762169at2"/>
<evidence type="ECO:0000256" key="8">
    <source>
        <dbReference type="SAM" id="MobiDB-lite"/>
    </source>
</evidence>
<dbReference type="SMART" id="SM00220">
    <property type="entry name" value="S_TKc"/>
    <property type="match status" value="1"/>
</dbReference>
<keyword evidence="2 11" id="KW-0723">Serine/threonine-protein kinase</keyword>
<evidence type="ECO:0000313" key="11">
    <source>
        <dbReference type="EMBL" id="SEF36843.1"/>
    </source>
</evidence>
<sequence length="492" mass="51902">MLVESRRIRDRYRLLEPIGGGAMGTVWRAQDEMLDRTVAIKELRLPHDHDESRTEEAKNRAMREARIAARLQHSHAITVFAVLEEEDRPWLIMEYLASKSLAVVIGEEPASVDDAVRVGAQISSALAGAHRAGIVHRDVKPANILVSEDGTAKITDFGISRAIGDVKLTATGEIAGTPAYLAPEVARGEDADFAADVFSLGATLYAAVEGKSPYGTADNPIALLYKASSGEIEPPEKAGRLTPLLLRMLATEADERPSMDEVERELRALLPDAEPGDSVLAATIPEAEAPAVAAVPTVPATVAVPPGGDVAAVTPGARKGLIAVGAGAALLCVAVVVAILLVVRQKPPTDTAAPPASPETSTSASASATPSPTPTPETSQTPSTTASPTSPPVSPVSSTTTAGQALVAYYNLLPANPAEAWKLLTEKFRASKHQTYQTYTGFWSRYSSVKATNVQESGNRVTARITYSDGKSDTNTFTLVQVNGVWMIDAQS</sequence>
<accession>A0A1H5REP3</accession>
<keyword evidence="12" id="KW-1185">Reference proteome</keyword>
<dbReference type="RefSeq" id="WP_086672214.1">
    <property type="nucleotide sequence ID" value="NZ_FNUJ01000011.1"/>
</dbReference>
<dbReference type="EMBL" id="FNUJ01000011">
    <property type="protein sequence ID" value="SEF36843.1"/>
    <property type="molecule type" value="Genomic_DNA"/>
</dbReference>
<dbReference type="PROSITE" id="PS00107">
    <property type="entry name" value="PROTEIN_KINASE_ATP"/>
    <property type="match status" value="1"/>
</dbReference>
<keyword evidence="9" id="KW-0472">Membrane</keyword>
<protein>
    <recommendedName>
        <fullName evidence="1">non-specific serine/threonine protein kinase</fullName>
        <ecNumber evidence="1">2.7.11.1</ecNumber>
    </recommendedName>
</protein>
<evidence type="ECO:0000256" key="7">
    <source>
        <dbReference type="PROSITE-ProRule" id="PRU10141"/>
    </source>
</evidence>
<name>A0A1H5REP3_9PSEU</name>
<dbReference type="CDD" id="cd14014">
    <property type="entry name" value="STKc_PknB_like"/>
    <property type="match status" value="1"/>
</dbReference>
<dbReference type="Pfam" id="PF00069">
    <property type="entry name" value="Pkinase"/>
    <property type="match status" value="1"/>
</dbReference>
<dbReference type="Gene3D" id="3.30.200.20">
    <property type="entry name" value="Phosphorylase Kinase, domain 1"/>
    <property type="match status" value="1"/>
</dbReference>
<evidence type="ECO:0000256" key="1">
    <source>
        <dbReference type="ARBA" id="ARBA00012513"/>
    </source>
</evidence>
<keyword evidence="4 7" id="KW-0547">Nucleotide-binding</keyword>
<keyword evidence="9" id="KW-0812">Transmembrane</keyword>
<reference evidence="12" key="1">
    <citation type="submission" date="2016-10" db="EMBL/GenBank/DDBJ databases">
        <authorList>
            <person name="Varghese N."/>
            <person name="Submissions S."/>
        </authorList>
    </citation>
    <scope>NUCLEOTIDE SEQUENCE [LARGE SCALE GENOMIC DNA]</scope>
    <source>
        <strain evidence="12">DSM 44654</strain>
    </source>
</reference>
<feature type="binding site" evidence="7">
    <location>
        <position position="41"/>
    </location>
    <ligand>
        <name>ATP</name>
        <dbReference type="ChEBI" id="CHEBI:30616"/>
    </ligand>
</feature>
<evidence type="ECO:0000256" key="6">
    <source>
        <dbReference type="ARBA" id="ARBA00022840"/>
    </source>
</evidence>
<dbReference type="InterPro" id="IPR008271">
    <property type="entry name" value="Ser/Thr_kinase_AS"/>
</dbReference>
<keyword evidence="9" id="KW-1133">Transmembrane helix</keyword>
<dbReference type="InterPro" id="IPR017441">
    <property type="entry name" value="Protein_kinase_ATP_BS"/>
</dbReference>
<dbReference type="PANTHER" id="PTHR43289">
    <property type="entry name" value="MITOGEN-ACTIVATED PROTEIN KINASE KINASE KINASE 20-RELATED"/>
    <property type="match status" value="1"/>
</dbReference>
<evidence type="ECO:0000256" key="2">
    <source>
        <dbReference type="ARBA" id="ARBA00022527"/>
    </source>
</evidence>
<dbReference type="AlphaFoldDB" id="A0A1H5REP3"/>
<keyword evidence="3" id="KW-0808">Transferase</keyword>
<evidence type="ECO:0000256" key="5">
    <source>
        <dbReference type="ARBA" id="ARBA00022777"/>
    </source>
</evidence>
<dbReference type="Gene3D" id="1.10.510.10">
    <property type="entry name" value="Transferase(Phosphotransferase) domain 1"/>
    <property type="match status" value="1"/>
</dbReference>
<keyword evidence="6 7" id="KW-0067">ATP-binding</keyword>
<gene>
    <name evidence="11" type="ORF">SAMN05421837_111264</name>
</gene>
<feature type="compositionally biased region" description="Low complexity" evidence="8">
    <location>
        <begin position="348"/>
        <end position="388"/>
    </location>
</feature>
<feature type="region of interest" description="Disordered" evidence="8">
    <location>
        <begin position="348"/>
        <end position="398"/>
    </location>
</feature>
<organism evidence="11 12">
    <name type="scientific">Amycolatopsis pretoriensis</name>
    <dbReference type="NCBI Taxonomy" id="218821"/>
    <lineage>
        <taxon>Bacteria</taxon>
        <taxon>Bacillati</taxon>
        <taxon>Actinomycetota</taxon>
        <taxon>Actinomycetes</taxon>
        <taxon>Pseudonocardiales</taxon>
        <taxon>Pseudonocardiaceae</taxon>
        <taxon>Amycolatopsis</taxon>
    </lineage>
</organism>
<dbReference type="STRING" id="218821.SAMN05421837_111264"/>
<dbReference type="SUPFAM" id="SSF56112">
    <property type="entry name" value="Protein kinase-like (PK-like)"/>
    <property type="match status" value="1"/>
</dbReference>
<dbReference type="PANTHER" id="PTHR43289:SF6">
    <property type="entry name" value="SERINE_THREONINE-PROTEIN KINASE NEKL-3"/>
    <property type="match status" value="1"/>
</dbReference>
<dbReference type="EC" id="2.7.11.1" evidence="1"/>
<proteinExistence type="predicted"/>
<feature type="domain" description="Protein kinase" evidence="10">
    <location>
        <begin position="12"/>
        <end position="270"/>
    </location>
</feature>
<dbReference type="PROSITE" id="PS50011">
    <property type="entry name" value="PROTEIN_KINASE_DOM"/>
    <property type="match status" value="1"/>
</dbReference>
<dbReference type="Proteomes" id="UP000198878">
    <property type="component" value="Unassembled WGS sequence"/>
</dbReference>
<dbReference type="InterPro" id="IPR011009">
    <property type="entry name" value="Kinase-like_dom_sf"/>
</dbReference>
<evidence type="ECO:0000256" key="3">
    <source>
        <dbReference type="ARBA" id="ARBA00022679"/>
    </source>
</evidence>